<sequence>MYVAFEFQVENTSDGYVVSAFVCEPPSTYRTWKPLRNFGDRQSDAIIFKNEDCPKLNEISLKVLIRDYCKDVKYIRVGSREFVKQKND</sequence>
<dbReference type="BioCyc" id="PMAR862515-HMP:GMOO-1334-MONOMER"/>
<organism evidence="1 2">
    <name type="scientific">Hoylesella marshii DSM 16973 = JCM 13450</name>
    <dbReference type="NCBI Taxonomy" id="862515"/>
    <lineage>
        <taxon>Bacteria</taxon>
        <taxon>Pseudomonadati</taxon>
        <taxon>Bacteroidota</taxon>
        <taxon>Bacteroidia</taxon>
        <taxon>Bacteroidales</taxon>
        <taxon>Prevotellaceae</taxon>
        <taxon>Hoylesella</taxon>
    </lineage>
</organism>
<dbReference type="Proteomes" id="UP000004394">
    <property type="component" value="Unassembled WGS sequence"/>
</dbReference>
<protein>
    <submittedName>
        <fullName evidence="1">Uncharacterized protein</fullName>
    </submittedName>
</protein>
<evidence type="ECO:0000313" key="2">
    <source>
        <dbReference type="Proteomes" id="UP000004394"/>
    </source>
</evidence>
<dbReference type="HOGENOM" id="CLU_2466438_0_0_10"/>
<comment type="caution">
    <text evidence="1">The sequence shown here is derived from an EMBL/GenBank/DDBJ whole genome shotgun (WGS) entry which is preliminary data.</text>
</comment>
<dbReference type="STRING" id="862515.HMPREF0658_1311"/>
<proteinExistence type="predicted"/>
<keyword evidence="2" id="KW-1185">Reference proteome</keyword>
<dbReference type="AlphaFoldDB" id="E0NSV9"/>
<reference evidence="1" key="1">
    <citation type="submission" date="2010-07" db="EMBL/GenBank/DDBJ databases">
        <authorList>
            <person name="Muzny D."/>
            <person name="Qin X."/>
            <person name="Deng J."/>
            <person name="Jiang H."/>
            <person name="Liu Y."/>
            <person name="Qu J."/>
            <person name="Song X.-Z."/>
            <person name="Zhang L."/>
            <person name="Thornton R."/>
            <person name="Coyle M."/>
            <person name="Francisco L."/>
            <person name="Jackson L."/>
            <person name="Javaid M."/>
            <person name="Korchina V."/>
            <person name="Kovar C."/>
            <person name="Mata R."/>
            <person name="Mathew T."/>
            <person name="Ngo R."/>
            <person name="Nguyen L."/>
            <person name="Nguyen N."/>
            <person name="Okwuonu G."/>
            <person name="Ongeri F."/>
            <person name="Pham C."/>
            <person name="Simmons D."/>
            <person name="Wilczek-Boney K."/>
            <person name="Hale W."/>
            <person name="Jakkamsetti A."/>
            <person name="Pham P."/>
            <person name="Ruth R."/>
            <person name="San Lucas F."/>
            <person name="Warren J."/>
            <person name="Zhang J."/>
            <person name="Zhao Z."/>
            <person name="Zhou C."/>
            <person name="Zhu D."/>
            <person name="Lee S."/>
            <person name="Bess C."/>
            <person name="Blankenburg K."/>
            <person name="Forbes L."/>
            <person name="Fu Q."/>
            <person name="Gubbala S."/>
            <person name="Hirani K."/>
            <person name="Jayaseelan J.C."/>
            <person name="Lara F."/>
            <person name="Munidasa M."/>
            <person name="Palculict T."/>
            <person name="Patil S."/>
            <person name="Pu L.-L."/>
            <person name="Saada N."/>
            <person name="Tang L."/>
            <person name="Weissenberger G."/>
            <person name="Zhu Y."/>
            <person name="Hemphill L."/>
            <person name="Shang Y."/>
            <person name="Youmans B."/>
            <person name="Ayvaz T."/>
            <person name="Ross M."/>
            <person name="Santibanez J."/>
            <person name="Aqrawi P."/>
            <person name="Gross S."/>
            <person name="Joshi V."/>
            <person name="Fowler G."/>
            <person name="Nazareth L."/>
            <person name="Reid J."/>
            <person name="Worley K."/>
            <person name="Petrosino J."/>
            <person name="Highlander S."/>
            <person name="Gibbs R."/>
        </authorList>
    </citation>
    <scope>NUCLEOTIDE SEQUENCE [LARGE SCALE GENOMIC DNA]</scope>
    <source>
        <strain evidence="1">DSM 16973</strain>
    </source>
</reference>
<accession>E0NSV9</accession>
<evidence type="ECO:0000313" key="1">
    <source>
        <dbReference type="EMBL" id="EFM01823.1"/>
    </source>
</evidence>
<name>E0NSV9_9BACT</name>
<gene>
    <name evidence="1" type="ORF">HMPREF0658_1311</name>
</gene>
<dbReference type="EMBL" id="AEEI01000043">
    <property type="protein sequence ID" value="EFM01823.1"/>
    <property type="molecule type" value="Genomic_DNA"/>
</dbReference>